<evidence type="ECO:0000256" key="1">
    <source>
        <dbReference type="SAM" id="MobiDB-lite"/>
    </source>
</evidence>
<protein>
    <submittedName>
        <fullName evidence="2">Uncharacterized protein</fullName>
    </submittedName>
</protein>
<dbReference type="EMBL" id="JAACNO010000205">
    <property type="protein sequence ID" value="KAF4149044.1"/>
    <property type="molecule type" value="Genomic_DNA"/>
</dbReference>
<evidence type="ECO:0000313" key="2">
    <source>
        <dbReference type="EMBL" id="KAF4149044.1"/>
    </source>
</evidence>
<proteinExistence type="predicted"/>
<accession>A0A8S9VCC0</accession>
<feature type="compositionally biased region" description="Basic and acidic residues" evidence="1">
    <location>
        <begin position="10"/>
        <end position="26"/>
    </location>
</feature>
<feature type="region of interest" description="Disordered" evidence="1">
    <location>
        <begin position="1"/>
        <end position="29"/>
    </location>
</feature>
<dbReference type="AlphaFoldDB" id="A0A8S9VCC0"/>
<sequence length="69" mass="8128">MQKNLPGVESGKRYWGNEEEKKEEHTTNALDDVELVDECRNRKMGELPVEDAFTNQDTHAYRFRNVTEQ</sequence>
<name>A0A8S9VCC0_PHYIN</name>
<organism evidence="2 3">
    <name type="scientific">Phytophthora infestans</name>
    <name type="common">Potato late blight agent</name>
    <name type="synonym">Botrytis infestans</name>
    <dbReference type="NCBI Taxonomy" id="4787"/>
    <lineage>
        <taxon>Eukaryota</taxon>
        <taxon>Sar</taxon>
        <taxon>Stramenopiles</taxon>
        <taxon>Oomycota</taxon>
        <taxon>Peronosporomycetes</taxon>
        <taxon>Peronosporales</taxon>
        <taxon>Peronosporaceae</taxon>
        <taxon>Phytophthora</taxon>
    </lineage>
</organism>
<evidence type="ECO:0000313" key="3">
    <source>
        <dbReference type="Proteomes" id="UP000704712"/>
    </source>
</evidence>
<dbReference type="Proteomes" id="UP000704712">
    <property type="component" value="Unassembled WGS sequence"/>
</dbReference>
<reference evidence="2" key="1">
    <citation type="submission" date="2020-03" db="EMBL/GenBank/DDBJ databases">
        <title>Hybrid Assembly of Korean Phytophthora infestans isolates.</title>
        <authorList>
            <person name="Prokchorchik M."/>
            <person name="Lee Y."/>
            <person name="Seo J."/>
            <person name="Cho J.-H."/>
            <person name="Park Y.-E."/>
            <person name="Jang D.-C."/>
            <person name="Im J.-S."/>
            <person name="Choi J.-G."/>
            <person name="Park H.-J."/>
            <person name="Lee G.-B."/>
            <person name="Lee Y.-G."/>
            <person name="Hong S.-Y."/>
            <person name="Cho K."/>
            <person name="Sohn K.H."/>
        </authorList>
    </citation>
    <scope>NUCLEOTIDE SEQUENCE</scope>
    <source>
        <strain evidence="2">KR_2_A2</strain>
    </source>
</reference>
<gene>
    <name evidence="2" type="ORF">GN958_ATG01808</name>
</gene>
<comment type="caution">
    <text evidence="2">The sequence shown here is derived from an EMBL/GenBank/DDBJ whole genome shotgun (WGS) entry which is preliminary data.</text>
</comment>